<proteinExistence type="predicted"/>
<dbReference type="EMBL" id="JAGGJB010000006">
    <property type="protein sequence ID" value="MDN7125481.1"/>
    <property type="molecule type" value="Genomic_DNA"/>
</dbReference>
<sequence length="517" mass="57914">MEKRLRIVLSVMATLFLTACQLPPRASIEESYALPTSITKATTLGSAVAEQTAQHPGQSGVHILADSQQAFASRIQLVQGAEQSIDLQYYIWRFDNTGSLLTNELVKAADRGVRVRLLLDDFETTGMDAQLSRLHQHANIEVRLFNPFVMRSQKWFGFITDLDRANRRMHGKTFTVDSSVTITGGRNIADAYFGATDEFIFSDLDVLAIGPVVDDVQQEFDAYWNSKSVYPIDLIYTPDDPLAGSEPVSAIVRSRSNNEHAGKYKAAATESRFLEKLVKNELQLTWASTRMLSDDPRKGLGKARDSAQLYPQLEQAISEAQQSLYLVTPYLIPTASGVEILKTLAARDVDISILTNSLAATDLAIVYAGYGKWRQELLEAGIKLYELRPTDAQLDEEQEPAGSFSLSPGSSLHAKAVAIDGQKLFIGSFNFDPRSANLNTELGFMIESPELARDLGQLFDSRVRKRAYRLTLDEQGDLVWIEHQQEQVLTYNKDPETSWCRRSYVWFMSLLPIDYFL</sequence>
<evidence type="ECO:0000259" key="1">
    <source>
        <dbReference type="PROSITE" id="PS50035"/>
    </source>
</evidence>
<dbReference type="SUPFAM" id="SSF56024">
    <property type="entry name" value="Phospholipase D/nuclease"/>
    <property type="match status" value="2"/>
</dbReference>
<evidence type="ECO:0000313" key="3">
    <source>
        <dbReference type="Proteomes" id="UP001169492"/>
    </source>
</evidence>
<protein>
    <submittedName>
        <fullName evidence="2">Phospholipase D family protein</fullName>
    </submittedName>
</protein>
<dbReference type="PANTHER" id="PTHR21248:SF12">
    <property type="entry name" value="CARDIOLIPIN SYNTHASE C"/>
    <property type="match status" value="1"/>
</dbReference>
<comment type="caution">
    <text evidence="2">The sequence shown here is derived from an EMBL/GenBank/DDBJ whole genome shotgun (WGS) entry which is preliminary data.</text>
</comment>
<dbReference type="SMART" id="SM00155">
    <property type="entry name" value="PLDc"/>
    <property type="match status" value="2"/>
</dbReference>
<dbReference type="PROSITE" id="PS50035">
    <property type="entry name" value="PLD"/>
    <property type="match status" value="2"/>
</dbReference>
<dbReference type="Pfam" id="PF13091">
    <property type="entry name" value="PLDc_2"/>
    <property type="match status" value="2"/>
</dbReference>
<dbReference type="AlphaFoldDB" id="A0AAW7R1A3"/>
<dbReference type="CDD" id="cd09111">
    <property type="entry name" value="PLDc_ymdC_like_1"/>
    <property type="match status" value="1"/>
</dbReference>
<feature type="domain" description="PLD phosphodiesterase" evidence="1">
    <location>
        <begin position="408"/>
        <end position="435"/>
    </location>
</feature>
<gene>
    <name evidence="2" type="ORF">J6I90_11355</name>
</gene>
<organism evidence="2 3">
    <name type="scientific">Pseudidiomarina terrestris</name>
    <dbReference type="NCBI Taxonomy" id="2820060"/>
    <lineage>
        <taxon>Bacteria</taxon>
        <taxon>Pseudomonadati</taxon>
        <taxon>Pseudomonadota</taxon>
        <taxon>Gammaproteobacteria</taxon>
        <taxon>Alteromonadales</taxon>
        <taxon>Idiomarinaceae</taxon>
        <taxon>Pseudidiomarina</taxon>
    </lineage>
</organism>
<dbReference type="RefSeq" id="WP_301721053.1">
    <property type="nucleotide sequence ID" value="NZ_JAGGJB010000006.1"/>
</dbReference>
<dbReference type="InterPro" id="IPR001736">
    <property type="entry name" value="PLipase_D/transphosphatidylase"/>
</dbReference>
<accession>A0AAW7R1A3</accession>
<name>A0AAW7R1A3_9GAMM</name>
<evidence type="ECO:0000313" key="2">
    <source>
        <dbReference type="EMBL" id="MDN7125481.1"/>
    </source>
</evidence>
<dbReference type="InterPro" id="IPR025202">
    <property type="entry name" value="PLD-like_dom"/>
</dbReference>
<feature type="domain" description="PLD phosphodiesterase" evidence="1">
    <location>
        <begin position="165"/>
        <end position="192"/>
    </location>
</feature>
<dbReference type="CDD" id="cd09113">
    <property type="entry name" value="PLDc_ymdC_like_2"/>
    <property type="match status" value="1"/>
</dbReference>
<dbReference type="PROSITE" id="PS51257">
    <property type="entry name" value="PROKAR_LIPOPROTEIN"/>
    <property type="match status" value="1"/>
</dbReference>
<dbReference type="Proteomes" id="UP001169492">
    <property type="component" value="Unassembled WGS sequence"/>
</dbReference>
<dbReference type="PANTHER" id="PTHR21248">
    <property type="entry name" value="CARDIOLIPIN SYNTHASE"/>
    <property type="match status" value="1"/>
</dbReference>
<reference evidence="2 3" key="1">
    <citation type="submission" date="2021-03" db="EMBL/GenBank/DDBJ databases">
        <title>Pseudidiomarina terrestris, a new bacterium isolated from saline soil.</title>
        <authorList>
            <person name="Galisteo C."/>
            <person name="De La Haba R."/>
            <person name="Sanchez-Porro C."/>
            <person name="Ventosa A."/>
        </authorList>
    </citation>
    <scope>NUCLEOTIDE SEQUENCE [LARGE SCALE GENOMIC DNA]</scope>
    <source>
        <strain evidence="2 3">1APP75-32.1</strain>
    </source>
</reference>
<dbReference type="GO" id="GO:0030572">
    <property type="term" value="F:phosphatidyltransferase activity"/>
    <property type="evidence" value="ECO:0007669"/>
    <property type="project" value="UniProtKB-ARBA"/>
</dbReference>
<dbReference type="Gene3D" id="3.30.870.10">
    <property type="entry name" value="Endonuclease Chain A"/>
    <property type="match status" value="2"/>
</dbReference>
<dbReference type="GO" id="GO:0032049">
    <property type="term" value="P:cardiolipin biosynthetic process"/>
    <property type="evidence" value="ECO:0007669"/>
    <property type="project" value="UniProtKB-ARBA"/>
</dbReference>